<evidence type="ECO:0000313" key="9">
    <source>
        <dbReference type="EMBL" id="EAY00488.1"/>
    </source>
</evidence>
<reference evidence="9" key="2">
    <citation type="journal article" date="2007" name="Science">
        <title>Draft genome sequence of the sexually transmitted pathogen Trichomonas vaginalis.</title>
        <authorList>
            <person name="Carlton J.M."/>
            <person name="Hirt R.P."/>
            <person name="Silva J.C."/>
            <person name="Delcher A.L."/>
            <person name="Schatz M."/>
            <person name="Zhao Q."/>
            <person name="Wortman J.R."/>
            <person name="Bidwell S.L."/>
            <person name="Alsmark U.C.M."/>
            <person name="Besteiro S."/>
            <person name="Sicheritz-Ponten T."/>
            <person name="Noel C.J."/>
            <person name="Dacks J.B."/>
            <person name="Foster P.G."/>
            <person name="Simillion C."/>
            <person name="Van de Peer Y."/>
            <person name="Miranda-Saavedra D."/>
            <person name="Barton G.J."/>
            <person name="Westrop G.D."/>
            <person name="Mueller S."/>
            <person name="Dessi D."/>
            <person name="Fiori P.L."/>
            <person name="Ren Q."/>
            <person name="Paulsen I."/>
            <person name="Zhang H."/>
            <person name="Bastida-Corcuera F.D."/>
            <person name="Simoes-Barbosa A."/>
            <person name="Brown M.T."/>
            <person name="Hayes R.D."/>
            <person name="Mukherjee M."/>
            <person name="Okumura C.Y."/>
            <person name="Schneider R."/>
            <person name="Smith A.J."/>
            <person name="Vanacova S."/>
            <person name="Villalvazo M."/>
            <person name="Haas B.J."/>
            <person name="Pertea M."/>
            <person name="Feldblyum T.V."/>
            <person name="Utterback T.R."/>
            <person name="Shu C.L."/>
            <person name="Osoegawa K."/>
            <person name="de Jong P.J."/>
            <person name="Hrdy I."/>
            <person name="Horvathova L."/>
            <person name="Zubacova Z."/>
            <person name="Dolezal P."/>
            <person name="Malik S.B."/>
            <person name="Logsdon J.M. Jr."/>
            <person name="Henze K."/>
            <person name="Gupta A."/>
            <person name="Wang C.C."/>
            <person name="Dunne R.L."/>
            <person name="Upcroft J.A."/>
            <person name="Upcroft P."/>
            <person name="White O."/>
            <person name="Salzberg S.L."/>
            <person name="Tang P."/>
            <person name="Chiu C.-H."/>
            <person name="Lee Y.-S."/>
            <person name="Embley T.M."/>
            <person name="Coombs G.H."/>
            <person name="Mottram J.C."/>
            <person name="Tachezy J."/>
            <person name="Fraser-Liggett C.M."/>
            <person name="Johnson P.J."/>
        </authorList>
    </citation>
    <scope>NUCLEOTIDE SEQUENCE [LARGE SCALE GENOMIC DNA]</scope>
    <source>
        <strain evidence="9">G3</strain>
    </source>
</reference>
<dbReference type="eggNOG" id="KOG2667">
    <property type="taxonomic scope" value="Eukaryota"/>
</dbReference>
<comment type="similarity">
    <text evidence="2">Belongs to the ERGIC family.</text>
</comment>
<sequence>MDIRKFDVFPKLANEYRIGTISGGILSLISVFAAIVLCFYEVAAYLNAPTRQFLFVDTRRPTGPDGVTIDQNSQPRLDVKVSVTFPKAPCFLIHLDVIDSVTQLAMPLENINSKFMRLDSQGKPIEALDLSTLVNTTVQEKCGSCYNAKDPKRICCRSCQEVFDAYRDAAFKPPVLTEIEQCKPVAEKVAKMEGEGCKVDASFKALRVASEMHIAPGYSWNSEGWHVHDLSLFTKEFASLNLTHTIHYLSFSEKEGDYPLNNLNNVQTENGAWRVVYTADILEGNYSASKYQMYNPKSFASGLFFKYDVSPISAVTYTDSEPVFHLLTRILTVLGGVLGLCRLIDAITFHTRRMKRTEEIK</sequence>
<keyword evidence="4 6" id="KW-1133">Transmembrane helix</keyword>
<dbReference type="EMBL" id="DS113599">
    <property type="protein sequence ID" value="EAY00488.1"/>
    <property type="molecule type" value="Genomic_DNA"/>
</dbReference>
<feature type="domain" description="Endoplasmic reticulum vesicle transporter C-terminal" evidence="7">
    <location>
        <begin position="145"/>
        <end position="345"/>
    </location>
</feature>
<keyword evidence="10" id="KW-1185">Reference proteome</keyword>
<dbReference type="PANTHER" id="PTHR10984:SF25">
    <property type="entry name" value="ENDOPLASMIC RETICULUM-GOLGI INTERMEDIATE COMPARTMENT PROTEIN 3"/>
    <property type="match status" value="1"/>
</dbReference>
<evidence type="ECO:0000256" key="1">
    <source>
        <dbReference type="ARBA" id="ARBA00004141"/>
    </source>
</evidence>
<evidence type="ECO:0000256" key="2">
    <source>
        <dbReference type="ARBA" id="ARBA00005648"/>
    </source>
</evidence>
<dbReference type="Pfam" id="PF07970">
    <property type="entry name" value="COPIIcoated_ERV"/>
    <property type="match status" value="1"/>
</dbReference>
<evidence type="ECO:0000256" key="4">
    <source>
        <dbReference type="ARBA" id="ARBA00022989"/>
    </source>
</evidence>
<evidence type="ECO:0000259" key="8">
    <source>
        <dbReference type="Pfam" id="PF13850"/>
    </source>
</evidence>
<dbReference type="PANTHER" id="PTHR10984">
    <property type="entry name" value="ENDOPLASMIC RETICULUM-GOLGI INTERMEDIATE COMPARTMENT PROTEIN"/>
    <property type="match status" value="1"/>
</dbReference>
<organism evidence="9 10">
    <name type="scientific">Trichomonas vaginalis (strain ATCC PRA-98 / G3)</name>
    <dbReference type="NCBI Taxonomy" id="412133"/>
    <lineage>
        <taxon>Eukaryota</taxon>
        <taxon>Metamonada</taxon>
        <taxon>Parabasalia</taxon>
        <taxon>Trichomonadida</taxon>
        <taxon>Trichomonadidae</taxon>
        <taxon>Trichomonas</taxon>
    </lineage>
</organism>
<dbReference type="InterPro" id="IPR012936">
    <property type="entry name" value="Erv_C"/>
</dbReference>
<evidence type="ECO:0000256" key="6">
    <source>
        <dbReference type="SAM" id="Phobius"/>
    </source>
</evidence>
<feature type="domain" description="Endoplasmic reticulum vesicle transporter N-terminal" evidence="8">
    <location>
        <begin position="3"/>
        <end position="103"/>
    </location>
</feature>
<feature type="transmembrane region" description="Helical" evidence="6">
    <location>
        <begin position="21"/>
        <end position="46"/>
    </location>
</feature>
<evidence type="ECO:0000256" key="3">
    <source>
        <dbReference type="ARBA" id="ARBA00022692"/>
    </source>
</evidence>
<proteinExistence type="inferred from homology"/>
<dbReference type="KEGG" id="tva:4758309"/>
<dbReference type="InterPro" id="IPR039542">
    <property type="entry name" value="Erv_N"/>
</dbReference>
<dbReference type="AlphaFoldDB" id="A2F3M0"/>
<protein>
    <submittedName>
        <fullName evidence="9">Uncharacterized protein</fullName>
    </submittedName>
</protein>
<comment type="subcellular location">
    <subcellularLocation>
        <location evidence="1">Membrane</location>
        <topology evidence="1">Multi-pass membrane protein</topology>
    </subcellularLocation>
</comment>
<dbReference type="InterPro" id="IPR045888">
    <property type="entry name" value="Erv"/>
</dbReference>
<evidence type="ECO:0000256" key="5">
    <source>
        <dbReference type="ARBA" id="ARBA00023136"/>
    </source>
</evidence>
<dbReference type="OrthoDB" id="270930at2759"/>
<dbReference type="InParanoid" id="A2F3M0"/>
<dbReference type="VEuPathDB" id="TrichDB:TVAG_317730"/>
<dbReference type="Pfam" id="PF13850">
    <property type="entry name" value="ERGIC_N"/>
    <property type="match status" value="1"/>
</dbReference>
<dbReference type="RefSeq" id="XP_001313417.1">
    <property type="nucleotide sequence ID" value="XM_001313416.1"/>
</dbReference>
<accession>A2F3M0</accession>
<reference evidence="9" key="1">
    <citation type="submission" date="2006-10" db="EMBL/GenBank/DDBJ databases">
        <authorList>
            <person name="Amadeo P."/>
            <person name="Zhao Q."/>
            <person name="Wortman J."/>
            <person name="Fraser-Liggett C."/>
            <person name="Carlton J."/>
        </authorList>
    </citation>
    <scope>NUCLEOTIDE SEQUENCE</scope>
    <source>
        <strain evidence="9">G3</strain>
    </source>
</reference>
<keyword evidence="3 6" id="KW-0812">Transmembrane</keyword>
<dbReference type="STRING" id="5722.A2F3M0"/>
<gene>
    <name evidence="9" type="ORF">TVAG_317730</name>
</gene>
<name>A2F3M0_TRIV3</name>
<evidence type="ECO:0000259" key="7">
    <source>
        <dbReference type="Pfam" id="PF07970"/>
    </source>
</evidence>
<dbReference type="GO" id="GO:0005783">
    <property type="term" value="C:endoplasmic reticulum"/>
    <property type="evidence" value="ECO:0000318"/>
    <property type="project" value="GO_Central"/>
</dbReference>
<dbReference type="Proteomes" id="UP000001542">
    <property type="component" value="Unassembled WGS sequence"/>
</dbReference>
<evidence type="ECO:0000313" key="10">
    <source>
        <dbReference type="Proteomes" id="UP000001542"/>
    </source>
</evidence>
<dbReference type="VEuPathDB" id="TrichDB:TVAGG3_0551680"/>
<dbReference type="GO" id="GO:0030134">
    <property type="term" value="C:COPII-coated ER to Golgi transport vesicle"/>
    <property type="evidence" value="ECO:0000318"/>
    <property type="project" value="GO_Central"/>
</dbReference>
<dbReference type="GO" id="GO:0016020">
    <property type="term" value="C:membrane"/>
    <property type="evidence" value="ECO:0007669"/>
    <property type="project" value="UniProtKB-SubCell"/>
</dbReference>
<keyword evidence="5 6" id="KW-0472">Membrane</keyword>